<dbReference type="Pfam" id="PF18800">
    <property type="entry name" value="Atthog"/>
    <property type="match status" value="1"/>
</dbReference>
<dbReference type="InterPro" id="IPR037663">
    <property type="entry name" value="Mosmo"/>
</dbReference>
<evidence type="ECO:0000313" key="4">
    <source>
        <dbReference type="Proteomes" id="UP000015101"/>
    </source>
</evidence>
<dbReference type="OrthoDB" id="8768722at2759"/>
<evidence type="ECO:0000256" key="1">
    <source>
        <dbReference type="SAM" id="Phobius"/>
    </source>
</evidence>
<protein>
    <submittedName>
        <fullName evidence="2 3">Uncharacterized protein</fullName>
    </submittedName>
</protein>
<dbReference type="PANTHER" id="PTHR31186:SF1">
    <property type="entry name" value="MODULATOR OF SMOOTHENED PROTEIN"/>
    <property type="match status" value="1"/>
</dbReference>
<name>T1F994_HELRO</name>
<dbReference type="RefSeq" id="XP_009021108.1">
    <property type="nucleotide sequence ID" value="XM_009022860.1"/>
</dbReference>
<dbReference type="HOGENOM" id="CLU_111296_0_0_1"/>
<keyword evidence="1" id="KW-0812">Transmembrane</keyword>
<dbReference type="FunFam" id="1.20.140.150:FF:000006">
    <property type="entry name" value="uncharacterized protein C16orf52 homolog"/>
    <property type="match status" value="1"/>
</dbReference>
<dbReference type="GO" id="GO:0045879">
    <property type="term" value="P:negative regulation of smoothened signaling pathway"/>
    <property type="evidence" value="ECO:0000318"/>
    <property type="project" value="GO_Central"/>
</dbReference>
<dbReference type="GeneID" id="20205393"/>
<dbReference type="Proteomes" id="UP000015101">
    <property type="component" value="Unassembled WGS sequence"/>
</dbReference>
<evidence type="ECO:0000313" key="2">
    <source>
        <dbReference type="EMBL" id="ESO00937.1"/>
    </source>
</evidence>
<feature type="transmembrane region" description="Helical" evidence="1">
    <location>
        <begin position="66"/>
        <end position="89"/>
    </location>
</feature>
<organism evidence="3 4">
    <name type="scientific">Helobdella robusta</name>
    <name type="common">Californian leech</name>
    <dbReference type="NCBI Taxonomy" id="6412"/>
    <lineage>
        <taxon>Eukaryota</taxon>
        <taxon>Metazoa</taxon>
        <taxon>Spiralia</taxon>
        <taxon>Lophotrochozoa</taxon>
        <taxon>Annelida</taxon>
        <taxon>Clitellata</taxon>
        <taxon>Hirudinea</taxon>
        <taxon>Rhynchobdellida</taxon>
        <taxon>Glossiphoniidae</taxon>
        <taxon>Helobdella</taxon>
    </lineage>
</organism>
<dbReference type="CTD" id="20205393"/>
<gene>
    <name evidence="3" type="primary">20205393</name>
    <name evidence="2" type="ORF">HELRODRAFT_175436</name>
</gene>
<sequence>MDKLSVISAALFLAADVFAITSLCMPYWIISANSGNIYIGLLQTCIIIYNRQMECFTPDNIQPELVITFVLISGGIICITITICFLIISCWRFNVMKYARWFGFVAMVMFCLAAIIFPISFYMDQIGGEIFQLPPSFHVGIAYIFFVLALWITVVSELFAGKVCLPHF</sequence>
<dbReference type="STRING" id="6412.T1F994"/>
<reference evidence="4" key="1">
    <citation type="submission" date="2012-12" db="EMBL/GenBank/DDBJ databases">
        <authorList>
            <person name="Hellsten U."/>
            <person name="Grimwood J."/>
            <person name="Chapman J.A."/>
            <person name="Shapiro H."/>
            <person name="Aerts A."/>
            <person name="Otillar R.P."/>
            <person name="Terry A.Y."/>
            <person name="Boore J.L."/>
            <person name="Simakov O."/>
            <person name="Marletaz F."/>
            <person name="Cho S.-J."/>
            <person name="Edsinger-Gonzales E."/>
            <person name="Havlak P."/>
            <person name="Kuo D.-H."/>
            <person name="Larsson T."/>
            <person name="Lv J."/>
            <person name="Arendt D."/>
            <person name="Savage R."/>
            <person name="Osoegawa K."/>
            <person name="de Jong P."/>
            <person name="Lindberg D.R."/>
            <person name="Seaver E.C."/>
            <person name="Weisblat D.A."/>
            <person name="Putnam N.H."/>
            <person name="Grigoriev I.V."/>
            <person name="Rokhsar D.S."/>
        </authorList>
    </citation>
    <scope>NUCLEOTIDE SEQUENCE</scope>
</reference>
<feature type="transmembrane region" description="Helical" evidence="1">
    <location>
        <begin position="141"/>
        <end position="160"/>
    </location>
</feature>
<dbReference type="FunCoup" id="T1F994">
    <property type="interactions" value="492"/>
</dbReference>
<keyword evidence="1" id="KW-1133">Transmembrane helix</keyword>
<feature type="transmembrane region" description="Helical" evidence="1">
    <location>
        <begin position="101"/>
        <end position="121"/>
    </location>
</feature>
<dbReference type="eggNOG" id="ENOG502R4TC">
    <property type="taxonomic scope" value="Eukaryota"/>
</dbReference>
<dbReference type="AlphaFoldDB" id="T1F994"/>
<dbReference type="KEGG" id="hro:HELRODRAFT_175436"/>
<evidence type="ECO:0000313" key="3">
    <source>
        <dbReference type="EnsemblMetazoa" id="HelroP175436"/>
    </source>
</evidence>
<keyword evidence="4" id="KW-1185">Reference proteome</keyword>
<accession>T1F994</accession>
<dbReference type="OMA" id="ICIFIGC"/>
<dbReference type="Gene3D" id="1.20.140.150">
    <property type="match status" value="1"/>
</dbReference>
<dbReference type="GO" id="GO:0060170">
    <property type="term" value="C:ciliary membrane"/>
    <property type="evidence" value="ECO:0000318"/>
    <property type="project" value="GO_Central"/>
</dbReference>
<proteinExistence type="predicted"/>
<dbReference type="InParanoid" id="T1F994"/>
<dbReference type="EMBL" id="AMQM01005280">
    <property type="status" value="NOT_ANNOTATED_CDS"/>
    <property type="molecule type" value="Genomic_DNA"/>
</dbReference>
<reference evidence="3" key="3">
    <citation type="submission" date="2015-06" db="UniProtKB">
        <authorList>
            <consortium name="EnsemblMetazoa"/>
        </authorList>
    </citation>
    <scope>IDENTIFICATION</scope>
</reference>
<dbReference type="PANTHER" id="PTHR31186">
    <property type="entry name" value="MODULATOR OF SMOOTHENED PROTEIN"/>
    <property type="match status" value="1"/>
</dbReference>
<keyword evidence="1" id="KW-0472">Membrane</keyword>
<dbReference type="EnsemblMetazoa" id="HelroT175436">
    <property type="protein sequence ID" value="HelroP175436"/>
    <property type="gene ID" value="HelroG175436"/>
</dbReference>
<dbReference type="GO" id="GO:0005794">
    <property type="term" value="C:Golgi apparatus"/>
    <property type="evidence" value="ECO:0000318"/>
    <property type="project" value="GO_Central"/>
</dbReference>
<dbReference type="EMBL" id="KB096864">
    <property type="protein sequence ID" value="ESO00937.1"/>
    <property type="molecule type" value="Genomic_DNA"/>
</dbReference>
<reference evidence="2 4" key="2">
    <citation type="journal article" date="2013" name="Nature">
        <title>Insights into bilaterian evolution from three spiralian genomes.</title>
        <authorList>
            <person name="Simakov O."/>
            <person name="Marletaz F."/>
            <person name="Cho S.J."/>
            <person name="Edsinger-Gonzales E."/>
            <person name="Havlak P."/>
            <person name="Hellsten U."/>
            <person name="Kuo D.H."/>
            <person name="Larsson T."/>
            <person name="Lv J."/>
            <person name="Arendt D."/>
            <person name="Savage R."/>
            <person name="Osoegawa K."/>
            <person name="de Jong P."/>
            <person name="Grimwood J."/>
            <person name="Chapman J.A."/>
            <person name="Shapiro H."/>
            <person name="Aerts A."/>
            <person name="Otillar R.P."/>
            <person name="Terry A.Y."/>
            <person name="Boore J.L."/>
            <person name="Grigoriev I.V."/>
            <person name="Lindberg D.R."/>
            <person name="Seaver E.C."/>
            <person name="Weisblat D.A."/>
            <person name="Putnam N.H."/>
            <person name="Rokhsar D.S."/>
        </authorList>
    </citation>
    <scope>NUCLEOTIDE SEQUENCE</scope>
</reference>